<sequence length="121" mass="13610">MKRLANWIEIPVINLDRAVEFYSKILEVEFHRMEIGPIKYAIFPSDDSFNCGALVQGESYSPSDNGIVVYLDGGEDLDKILQKVETEDGQIVMKKTFLSSEAGYIGFFIDTEGNRIGLQNP</sequence>
<dbReference type="InterPro" id="IPR037523">
    <property type="entry name" value="VOC_core"/>
</dbReference>
<proteinExistence type="predicted"/>
<accession>A0ABX4YI01</accession>
<reference evidence="2" key="1">
    <citation type="submission" date="2018-01" db="EMBL/GenBank/DDBJ databases">
        <title>Genomic characterization of Leptospira inadai serogroup Lyme isolated from captured rat in Brazil and comparative analysis with human reference strain.</title>
        <authorList>
            <person name="Moreno L.Z."/>
            <person name="Loureiro A.P."/>
            <person name="Miraglia F."/>
            <person name="Kremer F.S."/>
            <person name="Eslabao M.R."/>
            <person name="Dellagostin O.A."/>
            <person name="Lilenbaum W."/>
            <person name="Moreno A.M."/>
        </authorList>
    </citation>
    <scope>NUCLEOTIDE SEQUENCE [LARGE SCALE GENOMIC DNA]</scope>
    <source>
        <strain evidence="2">M34/99</strain>
    </source>
</reference>
<keyword evidence="3" id="KW-1185">Reference proteome</keyword>
<dbReference type="EMBL" id="MCRM02000011">
    <property type="protein sequence ID" value="PNV74775.1"/>
    <property type="molecule type" value="Genomic_DNA"/>
</dbReference>
<dbReference type="RefSeq" id="WP_010414609.1">
    <property type="nucleotide sequence ID" value="NZ_MCRM02000011.1"/>
</dbReference>
<dbReference type="CDD" id="cd07247">
    <property type="entry name" value="SgaA_N_like"/>
    <property type="match status" value="1"/>
</dbReference>
<evidence type="ECO:0000313" key="2">
    <source>
        <dbReference type="EMBL" id="PNV74775.1"/>
    </source>
</evidence>
<protein>
    <submittedName>
        <fullName evidence="2">Glyoxalase</fullName>
    </submittedName>
</protein>
<dbReference type="PROSITE" id="PS51819">
    <property type="entry name" value="VOC"/>
    <property type="match status" value="1"/>
</dbReference>
<dbReference type="InterPro" id="IPR029068">
    <property type="entry name" value="Glyas_Bleomycin-R_OHBP_Dase"/>
</dbReference>
<name>A0ABX4YI01_9LEPT</name>
<feature type="domain" description="VOC" evidence="1">
    <location>
        <begin position="4"/>
        <end position="121"/>
    </location>
</feature>
<organism evidence="2 3">
    <name type="scientific">Leptospira inadai serovar Lyme</name>
    <dbReference type="NCBI Taxonomy" id="293084"/>
    <lineage>
        <taxon>Bacteria</taxon>
        <taxon>Pseudomonadati</taxon>
        <taxon>Spirochaetota</taxon>
        <taxon>Spirochaetia</taxon>
        <taxon>Leptospirales</taxon>
        <taxon>Leptospiraceae</taxon>
        <taxon>Leptospira</taxon>
    </lineage>
</organism>
<evidence type="ECO:0000259" key="1">
    <source>
        <dbReference type="PROSITE" id="PS51819"/>
    </source>
</evidence>
<evidence type="ECO:0000313" key="3">
    <source>
        <dbReference type="Proteomes" id="UP000094669"/>
    </source>
</evidence>
<gene>
    <name evidence="2" type="ORF">BES34_012460</name>
</gene>
<comment type="caution">
    <text evidence="2">The sequence shown here is derived from an EMBL/GenBank/DDBJ whole genome shotgun (WGS) entry which is preliminary data.</text>
</comment>
<dbReference type="SUPFAM" id="SSF54593">
    <property type="entry name" value="Glyoxalase/Bleomycin resistance protein/Dihydroxybiphenyl dioxygenase"/>
    <property type="match status" value="1"/>
</dbReference>
<dbReference type="Gene3D" id="3.10.180.10">
    <property type="entry name" value="2,3-Dihydroxybiphenyl 1,2-Dioxygenase, domain 1"/>
    <property type="match status" value="1"/>
</dbReference>
<dbReference type="InterPro" id="IPR004360">
    <property type="entry name" value="Glyas_Fos-R_dOase_dom"/>
</dbReference>
<dbReference type="Proteomes" id="UP000094669">
    <property type="component" value="Unassembled WGS sequence"/>
</dbReference>
<dbReference type="PANTHER" id="PTHR33993:SF2">
    <property type="entry name" value="VOC DOMAIN-CONTAINING PROTEIN"/>
    <property type="match status" value="1"/>
</dbReference>
<dbReference type="Pfam" id="PF00903">
    <property type="entry name" value="Glyoxalase"/>
    <property type="match status" value="1"/>
</dbReference>
<dbReference type="PANTHER" id="PTHR33993">
    <property type="entry name" value="GLYOXALASE-RELATED"/>
    <property type="match status" value="1"/>
</dbReference>
<dbReference type="InterPro" id="IPR052164">
    <property type="entry name" value="Anthracycline_SecMetBiosynth"/>
</dbReference>